<accession>A0ABZ2RQV1</accession>
<keyword evidence="3" id="KW-1185">Reference proteome</keyword>
<protein>
    <submittedName>
        <fullName evidence="2">PAAR domain-containing protein</fullName>
    </submittedName>
</protein>
<evidence type="ECO:0000256" key="1">
    <source>
        <dbReference type="SAM" id="MobiDB-lite"/>
    </source>
</evidence>
<dbReference type="Pfam" id="PF05488">
    <property type="entry name" value="PAAR_motif"/>
    <property type="match status" value="1"/>
</dbReference>
<feature type="region of interest" description="Disordered" evidence="1">
    <location>
        <begin position="1"/>
        <end position="23"/>
    </location>
</feature>
<organism evidence="2 3">
    <name type="scientific">Ectopseudomonas mendocina</name>
    <name type="common">Pseudomonas mendocina</name>
    <dbReference type="NCBI Taxonomy" id="300"/>
    <lineage>
        <taxon>Bacteria</taxon>
        <taxon>Pseudomonadati</taxon>
        <taxon>Pseudomonadota</taxon>
        <taxon>Gammaproteobacteria</taxon>
        <taxon>Pseudomonadales</taxon>
        <taxon>Pseudomonadaceae</taxon>
        <taxon>Ectopseudomonas</taxon>
    </lineage>
</organism>
<proteinExistence type="predicted"/>
<dbReference type="InterPro" id="IPR008727">
    <property type="entry name" value="PAAR_motif"/>
</dbReference>
<gene>
    <name evidence="2" type="ORF">WG219_18450</name>
</gene>
<dbReference type="Proteomes" id="UP001476583">
    <property type="component" value="Chromosome"/>
</dbReference>
<name>A0ABZ2RQV1_ECTME</name>
<dbReference type="EMBL" id="CP148074">
    <property type="protein sequence ID" value="WXL28040.1"/>
    <property type="molecule type" value="Genomic_DNA"/>
</dbReference>
<dbReference type="Gene3D" id="2.60.200.60">
    <property type="match status" value="2"/>
</dbReference>
<sequence length="181" mass="18551">MSGKPAARQTDPTSCPLPGHGINPIATGSPNVLFDNLPAARETDSSACGSPLVSGLSSTVFINGLRAASVGSSGAHGNTVIMGSGTVIIGDSHTPAPFTAPAPLQFQKTYAQVFNIADSETGAPLTYREFIVVVDGRKISGVTDANGLAHVQAPSADSVISLHVPFKSPLRTLTELSEEVQ</sequence>
<evidence type="ECO:0000313" key="3">
    <source>
        <dbReference type="Proteomes" id="UP001476583"/>
    </source>
</evidence>
<dbReference type="CDD" id="cd14743">
    <property type="entry name" value="PAAR_CT_1"/>
    <property type="match status" value="1"/>
</dbReference>
<reference evidence="2 3" key="1">
    <citation type="submission" date="2024-03" db="EMBL/GenBank/DDBJ databases">
        <title>Complete genome of BD2.</title>
        <authorList>
            <person name="Cao G."/>
        </authorList>
    </citation>
    <scope>NUCLEOTIDE SEQUENCE [LARGE SCALE GENOMIC DNA]</scope>
    <source>
        <strain evidence="2 3">BD2</strain>
    </source>
</reference>
<evidence type="ECO:0000313" key="2">
    <source>
        <dbReference type="EMBL" id="WXL28040.1"/>
    </source>
</evidence>